<dbReference type="FunFam" id="3.40.50.1460:FF:000001">
    <property type="entry name" value="Caspase-3 preproprotein"/>
    <property type="match status" value="1"/>
</dbReference>
<gene>
    <name evidence="19" type="ORF">AALO_G00006760</name>
</gene>
<keyword evidence="3" id="KW-0963">Cytoplasm</keyword>
<evidence type="ECO:0000256" key="4">
    <source>
        <dbReference type="ARBA" id="ARBA00022553"/>
    </source>
</evidence>
<dbReference type="GO" id="GO:0030216">
    <property type="term" value="P:keratinocyte differentiation"/>
    <property type="evidence" value="ECO:0007669"/>
    <property type="project" value="TreeGrafter"/>
</dbReference>
<dbReference type="PROSITE" id="PS01122">
    <property type="entry name" value="CASPASE_CYS"/>
    <property type="match status" value="1"/>
</dbReference>
<dbReference type="InterPro" id="IPR029030">
    <property type="entry name" value="Caspase-like_dom_sf"/>
</dbReference>
<dbReference type="GO" id="GO:0031264">
    <property type="term" value="C:death-inducing signaling complex"/>
    <property type="evidence" value="ECO:0007669"/>
    <property type="project" value="TreeGrafter"/>
</dbReference>
<evidence type="ECO:0000256" key="6">
    <source>
        <dbReference type="ARBA" id="ARBA00022703"/>
    </source>
</evidence>
<evidence type="ECO:0000256" key="2">
    <source>
        <dbReference type="ARBA" id="ARBA00010134"/>
    </source>
</evidence>
<evidence type="ECO:0000256" key="8">
    <source>
        <dbReference type="ARBA" id="ARBA00022807"/>
    </source>
</evidence>
<reference evidence="19 20" key="1">
    <citation type="submission" date="2020-10" db="EMBL/GenBank/DDBJ databases">
        <title>Chromosome-scale genome assembly of the Allis shad, Alosa alosa.</title>
        <authorList>
            <person name="Margot Z."/>
            <person name="Christophe K."/>
            <person name="Cabau C."/>
            <person name="Louis A."/>
            <person name="Berthelot C."/>
            <person name="Parey E."/>
            <person name="Roest Crollius H."/>
            <person name="Montfort J."/>
            <person name="Robinson-Rechavi M."/>
            <person name="Bucao C."/>
            <person name="Bouchez O."/>
            <person name="Gislard M."/>
            <person name="Lluch J."/>
            <person name="Milhes M."/>
            <person name="Lampietro C."/>
            <person name="Lopez Roques C."/>
            <person name="Donnadieu C."/>
            <person name="Braasch I."/>
            <person name="Desvignes T."/>
            <person name="Postlethwait J."/>
            <person name="Bobe J."/>
            <person name="Guiguen Y."/>
        </authorList>
    </citation>
    <scope>NUCLEOTIDE SEQUENCE [LARGE SCALE GENOMIC DNA]</scope>
    <source>
        <strain evidence="19">M-15738</strain>
        <tissue evidence="19">Blood</tissue>
    </source>
</reference>
<keyword evidence="6" id="KW-0053">Apoptosis</keyword>
<keyword evidence="7" id="KW-0378">Hydrolase</keyword>
<dbReference type="PANTHER" id="PTHR10454:SF198">
    <property type="entry name" value="CASPASE-3"/>
    <property type="match status" value="1"/>
</dbReference>
<evidence type="ECO:0000259" key="18">
    <source>
        <dbReference type="PROSITE" id="PS50208"/>
    </source>
</evidence>
<feature type="domain" description="Caspase family p10" evidence="17">
    <location>
        <begin position="192"/>
        <end position="286"/>
    </location>
</feature>
<evidence type="ECO:0000256" key="12">
    <source>
        <dbReference type="ARBA" id="ARBA00036189"/>
    </source>
</evidence>
<evidence type="ECO:0000256" key="1">
    <source>
        <dbReference type="ARBA" id="ARBA00004496"/>
    </source>
</evidence>
<dbReference type="GO" id="GO:0051604">
    <property type="term" value="P:protein maturation"/>
    <property type="evidence" value="ECO:0007669"/>
    <property type="project" value="UniProtKB-ARBA"/>
</dbReference>
<evidence type="ECO:0000256" key="16">
    <source>
        <dbReference type="SAM" id="MobiDB-lite"/>
    </source>
</evidence>
<comment type="caution">
    <text evidence="19">The sequence shown here is derived from an EMBL/GenBank/DDBJ whole genome shotgun (WGS) entry which is preliminary data.</text>
</comment>
<dbReference type="PROSITE" id="PS50208">
    <property type="entry name" value="CASPASE_P20"/>
    <property type="match status" value="1"/>
</dbReference>
<dbReference type="InterPro" id="IPR015917">
    <property type="entry name" value="Pept_C14A"/>
</dbReference>
<dbReference type="AlphaFoldDB" id="A0AAV6HF51"/>
<proteinExistence type="inferred from homology"/>
<keyword evidence="20" id="KW-1185">Reference proteome</keyword>
<dbReference type="GO" id="GO:0030218">
    <property type="term" value="P:erythrocyte differentiation"/>
    <property type="evidence" value="ECO:0007669"/>
    <property type="project" value="TreeGrafter"/>
</dbReference>
<dbReference type="CDD" id="cd00032">
    <property type="entry name" value="CASc"/>
    <property type="match status" value="1"/>
</dbReference>
<dbReference type="PROSITE" id="PS01121">
    <property type="entry name" value="CASPASE_HIS"/>
    <property type="match status" value="1"/>
</dbReference>
<organism evidence="19 20">
    <name type="scientific">Alosa alosa</name>
    <name type="common">allis shad</name>
    <dbReference type="NCBI Taxonomy" id="278164"/>
    <lineage>
        <taxon>Eukaryota</taxon>
        <taxon>Metazoa</taxon>
        <taxon>Chordata</taxon>
        <taxon>Craniata</taxon>
        <taxon>Vertebrata</taxon>
        <taxon>Euteleostomi</taxon>
        <taxon>Actinopterygii</taxon>
        <taxon>Neopterygii</taxon>
        <taxon>Teleostei</taxon>
        <taxon>Clupei</taxon>
        <taxon>Clupeiformes</taxon>
        <taxon>Clupeoidei</taxon>
        <taxon>Clupeidae</taxon>
        <taxon>Alosa</taxon>
    </lineage>
</organism>
<name>A0AAV6HF51_9TELE</name>
<dbReference type="GO" id="GO:0043525">
    <property type="term" value="P:positive regulation of neuron apoptotic process"/>
    <property type="evidence" value="ECO:0007669"/>
    <property type="project" value="TreeGrafter"/>
</dbReference>
<feature type="domain" description="Caspase family p20" evidence="18">
    <location>
        <begin position="56"/>
        <end position="180"/>
    </location>
</feature>
<sequence>MSGVETNSTNGANGDCVDARRGDESGAQGAAGSSESMQVDAKPKSHSFRYSLNFPSMGHCIIINNKNFDRCTGMNVRNGTDVDAGNAMKVFGKLGYKVKVFNDQTVDQIVQVLTAVAKDDHRHCASFVCVLLSHGDEGVFFGTDRSVEMKTLTSLFRGDRCTSLVGKPKLFFIQACRGTDLDGGIEVDSNDSPERIPVEADFMYAFSTAPGYYSWRNTTTGSWFMQSLCEMFTKYGRELELMHIMTRVNHKVALDFESVSNMPGFDAKKQIPCIVSMLTKEMYFTS</sequence>
<dbReference type="EC" id="3.4.22.56" evidence="13"/>
<feature type="compositionally biased region" description="Polar residues" evidence="16">
    <location>
        <begin position="1"/>
        <end position="12"/>
    </location>
</feature>
<comment type="similarity">
    <text evidence="2 15">Belongs to the peptidase C14A family.</text>
</comment>
<dbReference type="PROSITE" id="PS50207">
    <property type="entry name" value="CASPASE_P10"/>
    <property type="match status" value="1"/>
</dbReference>
<feature type="region of interest" description="Disordered" evidence="16">
    <location>
        <begin position="1"/>
        <end position="42"/>
    </location>
</feature>
<evidence type="ECO:0000256" key="15">
    <source>
        <dbReference type="RuleBase" id="RU003971"/>
    </source>
</evidence>
<keyword evidence="4" id="KW-0597">Phosphoprotein</keyword>
<evidence type="ECO:0000256" key="10">
    <source>
        <dbReference type="ARBA" id="ARBA00022990"/>
    </source>
</evidence>
<dbReference type="InterPro" id="IPR002398">
    <property type="entry name" value="Pept_C14"/>
</dbReference>
<evidence type="ECO:0000313" key="19">
    <source>
        <dbReference type="EMBL" id="KAG5285730.1"/>
    </source>
</evidence>
<dbReference type="SUPFAM" id="SSF52129">
    <property type="entry name" value="Caspase-like"/>
    <property type="match status" value="1"/>
</dbReference>
<protein>
    <recommendedName>
        <fullName evidence="14">Caspase-3</fullName>
        <ecNumber evidence="13">3.4.22.56</ecNumber>
    </recommendedName>
</protein>
<keyword evidence="9" id="KW-0832">Ubl conjugation</keyword>
<evidence type="ECO:0000256" key="14">
    <source>
        <dbReference type="ARBA" id="ARBA00039708"/>
    </source>
</evidence>
<dbReference type="GO" id="GO:0005737">
    <property type="term" value="C:cytoplasm"/>
    <property type="evidence" value="ECO:0007669"/>
    <property type="project" value="UniProtKB-SubCell"/>
</dbReference>
<dbReference type="InterPro" id="IPR002138">
    <property type="entry name" value="Pept_C14_p10"/>
</dbReference>
<evidence type="ECO:0000256" key="9">
    <source>
        <dbReference type="ARBA" id="ARBA00022843"/>
    </source>
</evidence>
<dbReference type="GO" id="GO:0006508">
    <property type="term" value="P:proteolysis"/>
    <property type="evidence" value="ECO:0007669"/>
    <property type="project" value="UniProtKB-KW"/>
</dbReference>
<keyword evidence="11" id="KW-0865">Zymogen</keyword>
<comment type="subcellular location">
    <subcellularLocation>
        <location evidence="1">Cytoplasm</location>
    </subcellularLocation>
</comment>
<keyword evidence="10" id="KW-0007">Acetylation</keyword>
<evidence type="ECO:0000256" key="7">
    <source>
        <dbReference type="ARBA" id="ARBA00022801"/>
    </source>
</evidence>
<feature type="compositionally biased region" description="Low complexity" evidence="16">
    <location>
        <begin position="25"/>
        <end position="34"/>
    </location>
</feature>
<evidence type="ECO:0000256" key="5">
    <source>
        <dbReference type="ARBA" id="ARBA00022670"/>
    </source>
</evidence>
<dbReference type="InterPro" id="IPR001309">
    <property type="entry name" value="Pept_C14_p20"/>
</dbReference>
<dbReference type="InterPro" id="IPR016129">
    <property type="entry name" value="Caspase_his_AS"/>
</dbReference>
<dbReference type="FunFam" id="3.30.70.1470:FF:000002">
    <property type="entry name" value="Caspase-3"/>
    <property type="match status" value="1"/>
</dbReference>
<evidence type="ECO:0000256" key="11">
    <source>
        <dbReference type="ARBA" id="ARBA00023145"/>
    </source>
</evidence>
<dbReference type="GO" id="GO:0030182">
    <property type="term" value="P:neuron differentiation"/>
    <property type="evidence" value="ECO:0007669"/>
    <property type="project" value="TreeGrafter"/>
</dbReference>
<dbReference type="PRINTS" id="PR00376">
    <property type="entry name" value="IL1BCENZYME"/>
</dbReference>
<evidence type="ECO:0000256" key="3">
    <source>
        <dbReference type="ARBA" id="ARBA00022490"/>
    </source>
</evidence>
<dbReference type="GO" id="GO:0097194">
    <property type="term" value="P:execution phase of apoptosis"/>
    <property type="evidence" value="ECO:0007669"/>
    <property type="project" value="UniProtKB-ARBA"/>
</dbReference>
<dbReference type="InterPro" id="IPR011600">
    <property type="entry name" value="Pept_C14_caspase"/>
</dbReference>
<dbReference type="Gene3D" id="3.30.70.1470">
    <property type="entry name" value="Caspase-like"/>
    <property type="match status" value="1"/>
</dbReference>
<dbReference type="GO" id="GO:0004197">
    <property type="term" value="F:cysteine-type endopeptidase activity"/>
    <property type="evidence" value="ECO:0007669"/>
    <property type="project" value="InterPro"/>
</dbReference>
<dbReference type="Pfam" id="PF00656">
    <property type="entry name" value="Peptidase_C14"/>
    <property type="match status" value="1"/>
</dbReference>
<dbReference type="PANTHER" id="PTHR10454">
    <property type="entry name" value="CASPASE"/>
    <property type="match status" value="1"/>
</dbReference>
<dbReference type="InterPro" id="IPR033139">
    <property type="entry name" value="Caspase_cys_AS"/>
</dbReference>
<dbReference type="SMART" id="SM00115">
    <property type="entry name" value="CASc"/>
    <property type="match status" value="1"/>
</dbReference>
<keyword evidence="8" id="KW-0788">Thiol protease</keyword>
<accession>A0AAV6HF51</accession>
<keyword evidence="5" id="KW-0645">Protease</keyword>
<evidence type="ECO:0000313" key="20">
    <source>
        <dbReference type="Proteomes" id="UP000823561"/>
    </source>
</evidence>
<evidence type="ECO:0000259" key="17">
    <source>
        <dbReference type="PROSITE" id="PS50207"/>
    </source>
</evidence>
<dbReference type="Gene3D" id="3.40.50.1460">
    <property type="match status" value="1"/>
</dbReference>
<comment type="catalytic activity">
    <reaction evidence="12">
        <text>Strict requirement for an Asp residue at positions P1 and P4. It has a preferred cleavage sequence of Asp-Xaa-Xaa-Asp-|- with a hydrophobic amino-acid residue at P2 and a hydrophilic amino-acid residue at P3, although Val or Ala are also accepted at this position.</text>
        <dbReference type="EC" id="3.4.22.56"/>
    </reaction>
</comment>
<dbReference type="Proteomes" id="UP000823561">
    <property type="component" value="Chromosome 1"/>
</dbReference>
<evidence type="ECO:0000256" key="13">
    <source>
        <dbReference type="ARBA" id="ARBA00038900"/>
    </source>
</evidence>
<dbReference type="EMBL" id="JADWDJ010000001">
    <property type="protein sequence ID" value="KAG5285730.1"/>
    <property type="molecule type" value="Genomic_DNA"/>
</dbReference>